<accession>A0AAU8ILX0</accession>
<proteinExistence type="predicted"/>
<feature type="signal peptide" evidence="3">
    <location>
        <begin position="1"/>
        <end position="23"/>
    </location>
</feature>
<keyword evidence="2" id="KW-1133">Transmembrane helix</keyword>
<dbReference type="EMBL" id="CP159534">
    <property type="protein sequence ID" value="XCJ68853.1"/>
    <property type="molecule type" value="Genomic_DNA"/>
</dbReference>
<protein>
    <recommendedName>
        <fullName evidence="5">Secreted protein</fullName>
    </recommendedName>
</protein>
<name>A0AAU8ILX0_9ACTN</name>
<feature type="transmembrane region" description="Helical" evidence="2">
    <location>
        <begin position="170"/>
        <end position="191"/>
    </location>
</feature>
<dbReference type="KEGG" id="stac:ABII15_02255"/>
<evidence type="ECO:0000313" key="4">
    <source>
        <dbReference type="EMBL" id="XCJ68853.1"/>
    </source>
</evidence>
<keyword evidence="3" id="KW-0732">Signal</keyword>
<evidence type="ECO:0000256" key="1">
    <source>
        <dbReference type="SAM" id="MobiDB-lite"/>
    </source>
</evidence>
<reference evidence="4" key="1">
    <citation type="submission" date="2024-06" db="EMBL/GenBank/DDBJ databases">
        <title>Streptomyces sp. strain HUAS MG91 genome sequences.</title>
        <authorList>
            <person name="Mo P."/>
        </authorList>
    </citation>
    <scope>NUCLEOTIDE SEQUENCE</scope>
    <source>
        <strain evidence="4">HUAS MG91</strain>
    </source>
</reference>
<dbReference type="RefSeq" id="WP_353940535.1">
    <property type="nucleotide sequence ID" value="NZ_CP159534.1"/>
</dbReference>
<sequence length="198" mass="19484">MRRTVPLSTATAALLLLGAPVCAAAPSDGDDGWSDTPAWTAPPEEPAEPVTEPATEAGAATGLVLDPADVRPGASVLASTTACGGDSSATGDADSVGAGEFTLRSAEYEKGVSGSFEVPSGARPGTYPVSVTCEGGTVARQTLTVSGEGGTQLHGVHAGDGGSLGQWSTLQLALGGALIAGSVGAAGYYAVRRRAEEL</sequence>
<dbReference type="AlphaFoldDB" id="A0AAU8ILX0"/>
<evidence type="ECO:0000256" key="3">
    <source>
        <dbReference type="SAM" id="SignalP"/>
    </source>
</evidence>
<feature type="region of interest" description="Disordered" evidence="1">
    <location>
        <begin position="27"/>
        <end position="52"/>
    </location>
</feature>
<organism evidence="4">
    <name type="scientific">Streptomyces tabacisoli</name>
    <dbReference type="NCBI Taxonomy" id="3156398"/>
    <lineage>
        <taxon>Bacteria</taxon>
        <taxon>Bacillati</taxon>
        <taxon>Actinomycetota</taxon>
        <taxon>Actinomycetes</taxon>
        <taxon>Kitasatosporales</taxon>
        <taxon>Streptomycetaceae</taxon>
        <taxon>Streptomyces</taxon>
    </lineage>
</organism>
<keyword evidence="2" id="KW-0812">Transmembrane</keyword>
<evidence type="ECO:0000256" key="2">
    <source>
        <dbReference type="SAM" id="Phobius"/>
    </source>
</evidence>
<evidence type="ECO:0008006" key="5">
    <source>
        <dbReference type="Google" id="ProtNLM"/>
    </source>
</evidence>
<feature type="chain" id="PRO_5043482102" description="Secreted protein" evidence="3">
    <location>
        <begin position="24"/>
        <end position="198"/>
    </location>
</feature>
<gene>
    <name evidence="4" type="ORF">ABII15_02255</name>
</gene>
<keyword evidence="2" id="KW-0472">Membrane</keyword>
<feature type="compositionally biased region" description="Low complexity" evidence="1">
    <location>
        <begin position="36"/>
        <end position="52"/>
    </location>
</feature>